<evidence type="ECO:0000256" key="1">
    <source>
        <dbReference type="SAM" id="MobiDB-lite"/>
    </source>
</evidence>
<keyword evidence="2" id="KW-1133">Transmembrane helix</keyword>
<keyword evidence="2" id="KW-0472">Membrane</keyword>
<dbReference type="Pfam" id="PF00805">
    <property type="entry name" value="Pentapeptide"/>
    <property type="match status" value="1"/>
</dbReference>
<keyword evidence="4" id="KW-1185">Reference proteome</keyword>
<reference evidence="3 4" key="1">
    <citation type="submission" date="2018-03" db="EMBL/GenBank/DDBJ databases">
        <title>Genomic Encyclopedia of Archaeal and Bacterial Type Strains, Phase II (KMG-II): from individual species to whole genera.</title>
        <authorList>
            <person name="Goeker M."/>
        </authorList>
    </citation>
    <scope>NUCLEOTIDE SEQUENCE [LARGE SCALE GENOMIC DNA]</scope>
    <source>
        <strain evidence="3 4">DSM 43146</strain>
    </source>
</reference>
<name>A0A2T0K2C4_9ACTN</name>
<feature type="region of interest" description="Disordered" evidence="1">
    <location>
        <begin position="266"/>
        <end position="285"/>
    </location>
</feature>
<dbReference type="Proteomes" id="UP000239415">
    <property type="component" value="Unassembled WGS sequence"/>
</dbReference>
<dbReference type="InterPro" id="IPR051082">
    <property type="entry name" value="Pentapeptide-BTB/POZ_domain"/>
</dbReference>
<evidence type="ECO:0000313" key="3">
    <source>
        <dbReference type="EMBL" id="PRX16948.1"/>
    </source>
</evidence>
<evidence type="ECO:0000313" key="4">
    <source>
        <dbReference type="Proteomes" id="UP000239415"/>
    </source>
</evidence>
<sequence>MTAPLPEPEPSPLAAANQRIRDTAKWLVASAAAIGAALIAGSQLSSIGRLEAGWPTSEATARLWVATAGAVVGLTAVVFAITAALRVLLPVQVLIADLAESWEKPGPDMRPVVEFFRRRPKFLQGTATPADLADRRARLVERLGKDGAPADLHERIEAMDRRIEAVEDVASHEALKVAFERCLRRLLVAAAVAAVGIVAFAWAANPPAKTVTADLRNARLSGAFLRDADLRNAKLDGADLTGADLTGADLTGASLTKVVWSRTTCPDGSVSDENAGTCQGHLSPG</sequence>
<dbReference type="PANTHER" id="PTHR14136">
    <property type="entry name" value="BTB_POZ DOMAIN-CONTAINING PROTEIN KCTD9"/>
    <property type="match status" value="1"/>
</dbReference>
<dbReference type="AlphaFoldDB" id="A0A2T0K2C4"/>
<comment type="caution">
    <text evidence="3">The sequence shown here is derived from an EMBL/GenBank/DDBJ whole genome shotgun (WGS) entry which is preliminary data.</text>
</comment>
<accession>A0A2T0K2C4</accession>
<dbReference type="InterPro" id="IPR001646">
    <property type="entry name" value="5peptide_repeat"/>
</dbReference>
<proteinExistence type="predicted"/>
<gene>
    <name evidence="3" type="ORF">CLV67_1174</name>
</gene>
<dbReference type="EMBL" id="PVMZ01000017">
    <property type="protein sequence ID" value="PRX16948.1"/>
    <property type="molecule type" value="Genomic_DNA"/>
</dbReference>
<feature type="compositionally biased region" description="Polar residues" evidence="1">
    <location>
        <begin position="266"/>
        <end position="277"/>
    </location>
</feature>
<protein>
    <submittedName>
        <fullName evidence="3">Pentapeptide repeat protein</fullName>
    </submittedName>
</protein>
<dbReference type="RefSeq" id="WP_239166938.1">
    <property type="nucleotide sequence ID" value="NZ_BOMO01000175.1"/>
</dbReference>
<keyword evidence="2" id="KW-0812">Transmembrane</keyword>
<feature type="transmembrane region" description="Helical" evidence="2">
    <location>
        <begin position="186"/>
        <end position="204"/>
    </location>
</feature>
<dbReference type="PANTHER" id="PTHR14136:SF17">
    <property type="entry name" value="BTB_POZ DOMAIN-CONTAINING PROTEIN KCTD9"/>
    <property type="match status" value="1"/>
</dbReference>
<dbReference type="SUPFAM" id="SSF141571">
    <property type="entry name" value="Pentapeptide repeat-like"/>
    <property type="match status" value="1"/>
</dbReference>
<dbReference type="Gene3D" id="2.160.20.80">
    <property type="entry name" value="E3 ubiquitin-protein ligase SopA"/>
    <property type="match status" value="1"/>
</dbReference>
<feature type="transmembrane region" description="Helical" evidence="2">
    <location>
        <begin position="64"/>
        <end position="89"/>
    </location>
</feature>
<evidence type="ECO:0000256" key="2">
    <source>
        <dbReference type="SAM" id="Phobius"/>
    </source>
</evidence>
<feature type="transmembrane region" description="Helical" evidence="2">
    <location>
        <begin position="26"/>
        <end position="44"/>
    </location>
</feature>
<organism evidence="3 4">
    <name type="scientific">Actinoplanes italicus</name>
    <dbReference type="NCBI Taxonomy" id="113567"/>
    <lineage>
        <taxon>Bacteria</taxon>
        <taxon>Bacillati</taxon>
        <taxon>Actinomycetota</taxon>
        <taxon>Actinomycetes</taxon>
        <taxon>Micromonosporales</taxon>
        <taxon>Micromonosporaceae</taxon>
        <taxon>Actinoplanes</taxon>
    </lineage>
</organism>